<dbReference type="PANTHER" id="PTHR36704">
    <property type="entry name" value="PROTEIN, PUTATIVE-RELATED"/>
    <property type="match status" value="1"/>
</dbReference>
<reference evidence="3" key="2">
    <citation type="journal article" date="2017" name="Nat. Plants">
        <title>The Aegilops tauschii genome reveals multiple impacts of transposons.</title>
        <authorList>
            <person name="Zhao G."/>
            <person name="Zou C."/>
            <person name="Li K."/>
            <person name="Wang K."/>
            <person name="Li T."/>
            <person name="Gao L."/>
            <person name="Zhang X."/>
            <person name="Wang H."/>
            <person name="Yang Z."/>
            <person name="Liu X."/>
            <person name="Jiang W."/>
            <person name="Mao L."/>
            <person name="Kong X."/>
            <person name="Jiao Y."/>
            <person name="Jia J."/>
        </authorList>
    </citation>
    <scope>NUCLEOTIDE SEQUENCE [LARGE SCALE GENOMIC DNA]</scope>
    <source>
        <strain evidence="3">cv. AL8/78</strain>
    </source>
</reference>
<reference evidence="3" key="1">
    <citation type="journal article" date="2014" name="Science">
        <title>Ancient hybridizations among the ancestral genomes of bread wheat.</title>
        <authorList>
            <consortium name="International Wheat Genome Sequencing Consortium,"/>
            <person name="Marcussen T."/>
            <person name="Sandve S.R."/>
            <person name="Heier L."/>
            <person name="Spannagl M."/>
            <person name="Pfeifer M."/>
            <person name="Jakobsen K.S."/>
            <person name="Wulff B.B."/>
            <person name="Steuernagel B."/>
            <person name="Mayer K.F."/>
            <person name="Olsen O.A."/>
        </authorList>
    </citation>
    <scope>NUCLEOTIDE SEQUENCE [LARGE SCALE GENOMIC DNA]</scope>
    <source>
        <strain evidence="3">cv. AL8/78</strain>
    </source>
</reference>
<reference evidence="2" key="5">
    <citation type="journal article" date="2021" name="G3 (Bethesda)">
        <title>Aegilops tauschii genome assembly Aet v5.0 features greater sequence contiguity and improved annotation.</title>
        <authorList>
            <person name="Wang L."/>
            <person name="Zhu T."/>
            <person name="Rodriguez J.C."/>
            <person name="Deal K.R."/>
            <person name="Dubcovsky J."/>
            <person name="McGuire P.E."/>
            <person name="Lux T."/>
            <person name="Spannagl M."/>
            <person name="Mayer K.F.X."/>
            <person name="Baldrich P."/>
            <person name="Meyers B.C."/>
            <person name="Huo N."/>
            <person name="Gu Y.Q."/>
            <person name="Zhou H."/>
            <person name="Devos K.M."/>
            <person name="Bennetzen J.L."/>
            <person name="Unver T."/>
            <person name="Budak H."/>
            <person name="Gulick P.J."/>
            <person name="Galiba G."/>
            <person name="Kalapos B."/>
            <person name="Nelson D.R."/>
            <person name="Li P."/>
            <person name="You F.M."/>
            <person name="Luo M.C."/>
            <person name="Dvorak J."/>
        </authorList>
    </citation>
    <scope>NUCLEOTIDE SEQUENCE [LARGE SCALE GENOMIC DNA]</scope>
    <source>
        <strain evidence="2">cv. AL8/78</strain>
    </source>
</reference>
<reference evidence="2" key="3">
    <citation type="journal article" date="2017" name="Nature">
        <title>Genome sequence of the progenitor of the wheat D genome Aegilops tauschii.</title>
        <authorList>
            <person name="Luo M.C."/>
            <person name="Gu Y.Q."/>
            <person name="Puiu D."/>
            <person name="Wang H."/>
            <person name="Twardziok S.O."/>
            <person name="Deal K.R."/>
            <person name="Huo N."/>
            <person name="Zhu T."/>
            <person name="Wang L."/>
            <person name="Wang Y."/>
            <person name="McGuire P.E."/>
            <person name="Liu S."/>
            <person name="Long H."/>
            <person name="Ramasamy R.K."/>
            <person name="Rodriguez J.C."/>
            <person name="Van S.L."/>
            <person name="Yuan L."/>
            <person name="Wang Z."/>
            <person name="Xia Z."/>
            <person name="Xiao L."/>
            <person name="Anderson O.D."/>
            <person name="Ouyang S."/>
            <person name="Liang Y."/>
            <person name="Zimin A.V."/>
            <person name="Pertea G."/>
            <person name="Qi P."/>
            <person name="Bennetzen J.L."/>
            <person name="Dai X."/>
            <person name="Dawson M.W."/>
            <person name="Muller H.G."/>
            <person name="Kugler K."/>
            <person name="Rivarola-Duarte L."/>
            <person name="Spannagl M."/>
            <person name="Mayer K.F.X."/>
            <person name="Lu F.H."/>
            <person name="Bevan M.W."/>
            <person name="Leroy P."/>
            <person name="Li P."/>
            <person name="You F.M."/>
            <person name="Sun Q."/>
            <person name="Liu Z."/>
            <person name="Lyons E."/>
            <person name="Wicker T."/>
            <person name="Salzberg S.L."/>
            <person name="Devos K.M."/>
            <person name="Dvorak J."/>
        </authorList>
    </citation>
    <scope>NUCLEOTIDE SEQUENCE [LARGE SCALE GENOMIC DNA]</scope>
    <source>
        <strain evidence="2">cv. AL8/78</strain>
    </source>
</reference>
<evidence type="ECO:0000313" key="3">
    <source>
        <dbReference type="Proteomes" id="UP000015105"/>
    </source>
</evidence>
<feature type="region of interest" description="Disordered" evidence="1">
    <location>
        <begin position="90"/>
        <end position="109"/>
    </location>
</feature>
<feature type="region of interest" description="Disordered" evidence="1">
    <location>
        <begin position="66"/>
        <end position="85"/>
    </location>
</feature>
<organism evidence="2 3">
    <name type="scientific">Aegilops tauschii subsp. strangulata</name>
    <name type="common">Goatgrass</name>
    <dbReference type="NCBI Taxonomy" id="200361"/>
    <lineage>
        <taxon>Eukaryota</taxon>
        <taxon>Viridiplantae</taxon>
        <taxon>Streptophyta</taxon>
        <taxon>Embryophyta</taxon>
        <taxon>Tracheophyta</taxon>
        <taxon>Spermatophyta</taxon>
        <taxon>Magnoliopsida</taxon>
        <taxon>Liliopsida</taxon>
        <taxon>Poales</taxon>
        <taxon>Poaceae</taxon>
        <taxon>BOP clade</taxon>
        <taxon>Pooideae</taxon>
        <taxon>Triticodae</taxon>
        <taxon>Triticeae</taxon>
        <taxon>Triticinae</taxon>
        <taxon>Aegilops</taxon>
    </lineage>
</organism>
<name>A0A453R8A5_AEGTS</name>
<reference evidence="2" key="4">
    <citation type="submission" date="2019-03" db="UniProtKB">
        <authorList>
            <consortium name="EnsemblPlants"/>
        </authorList>
    </citation>
    <scope>IDENTIFICATION</scope>
</reference>
<dbReference type="EnsemblPlants" id="AET7Gv20498500.2">
    <property type="protein sequence ID" value="AET7Gv20498500.2"/>
    <property type="gene ID" value="AET7Gv20498500"/>
</dbReference>
<dbReference type="Proteomes" id="UP000015105">
    <property type="component" value="Chromosome 7D"/>
</dbReference>
<keyword evidence="3" id="KW-1185">Reference proteome</keyword>
<evidence type="ECO:0000313" key="2">
    <source>
        <dbReference type="EnsemblPlants" id="AET7Gv20498500.2"/>
    </source>
</evidence>
<dbReference type="PANTHER" id="PTHR36704:SF1">
    <property type="entry name" value="OS06G0239700 PROTEIN"/>
    <property type="match status" value="1"/>
</dbReference>
<dbReference type="Gramene" id="AET7Gv20498500.2">
    <property type="protein sequence ID" value="AET7Gv20498500.2"/>
    <property type="gene ID" value="AET7Gv20498500"/>
</dbReference>
<dbReference type="AlphaFoldDB" id="A0A453R8A5"/>
<accession>A0A453R8A5</accession>
<dbReference type="STRING" id="200361.A0A453R8A5"/>
<evidence type="ECO:0000256" key="1">
    <source>
        <dbReference type="SAM" id="MobiDB-lite"/>
    </source>
</evidence>
<protein>
    <submittedName>
        <fullName evidence="2">Uncharacterized protein</fullName>
    </submittedName>
</protein>
<proteinExistence type="predicted"/>
<sequence length="284" mass="30735">DLSAHHCTAHHLLDQITQRPNNAASLRPPPPPPMSFLAGRLAAQEGAYFLQESKLAAGRLAAKLPASARGPRPASPPPSPDVLPEILRHSVPIRPTPPPADPTLYGSTRWALPQGGAEAAGVSPDVLNPLRSYVALPQATFGPKRWELPTEQPYYSAATANERRRDMHPPPMDPEKLKAVIAGYSQVGKAFLAGTILVFGGATAVLLYTANKLQLHSVDDVRAKGKDAVQPHADMIKEQIAPLRKWAEGTSRKWHYEGDRESGEKSVLVRELSRALGSKTRPPN</sequence>